<dbReference type="InterPro" id="IPR036709">
    <property type="entry name" value="Autotransporte_beta_dom_sf"/>
</dbReference>
<dbReference type="Pfam" id="PF03797">
    <property type="entry name" value="Autotransporter"/>
    <property type="match status" value="1"/>
</dbReference>
<feature type="compositionally biased region" description="Pro residues" evidence="1">
    <location>
        <begin position="642"/>
        <end position="662"/>
    </location>
</feature>
<evidence type="ECO:0000313" key="3">
    <source>
        <dbReference type="EMBL" id="GAA5100860.1"/>
    </source>
</evidence>
<feature type="compositionally biased region" description="Pro residues" evidence="1">
    <location>
        <begin position="753"/>
        <end position="766"/>
    </location>
</feature>
<gene>
    <name evidence="3" type="ORF">GCM10023260_13050</name>
</gene>
<dbReference type="RefSeq" id="WP_345097203.1">
    <property type="nucleotide sequence ID" value="NZ_BAABIY010000044.1"/>
</dbReference>
<dbReference type="InterPro" id="IPR006315">
    <property type="entry name" value="OM_autotransptr_brl_dom"/>
</dbReference>
<keyword evidence="4" id="KW-1185">Reference proteome</keyword>
<dbReference type="InterPro" id="IPR011050">
    <property type="entry name" value="Pectin_lyase_fold/virulence"/>
</dbReference>
<feature type="compositionally biased region" description="Low complexity" evidence="1">
    <location>
        <begin position="623"/>
        <end position="640"/>
    </location>
</feature>
<feature type="compositionally biased region" description="Low complexity" evidence="1">
    <location>
        <begin position="741"/>
        <end position="752"/>
    </location>
</feature>
<proteinExistence type="predicted"/>
<dbReference type="SMART" id="SM00869">
    <property type="entry name" value="Autotransporter"/>
    <property type="match status" value="1"/>
</dbReference>
<dbReference type="InterPro" id="IPR005546">
    <property type="entry name" value="Autotransporte_beta"/>
</dbReference>
<evidence type="ECO:0000256" key="1">
    <source>
        <dbReference type="SAM" id="MobiDB-lite"/>
    </source>
</evidence>
<dbReference type="Gene3D" id="2.160.20.20">
    <property type="match status" value="1"/>
</dbReference>
<evidence type="ECO:0000313" key="4">
    <source>
        <dbReference type="Proteomes" id="UP001501525"/>
    </source>
</evidence>
<dbReference type="PROSITE" id="PS51208">
    <property type="entry name" value="AUTOTRANSPORTER"/>
    <property type="match status" value="1"/>
</dbReference>
<feature type="compositionally biased region" description="Pro residues" evidence="1">
    <location>
        <begin position="679"/>
        <end position="688"/>
    </location>
</feature>
<dbReference type="InterPro" id="IPR012332">
    <property type="entry name" value="Autotransporter_pectin_lyase_C"/>
</dbReference>
<feature type="region of interest" description="Disordered" evidence="1">
    <location>
        <begin position="619"/>
        <end position="806"/>
    </location>
</feature>
<dbReference type="PANTHER" id="PTHR24216">
    <property type="entry name" value="PAXILLIN-RELATED"/>
    <property type="match status" value="1"/>
</dbReference>
<dbReference type="SUPFAM" id="SSF103515">
    <property type="entry name" value="Autotransporter"/>
    <property type="match status" value="1"/>
</dbReference>
<feature type="domain" description="Autotransporter" evidence="2">
    <location>
        <begin position="860"/>
        <end position="1137"/>
    </location>
</feature>
<feature type="compositionally biased region" description="Pro residues" evidence="1">
    <location>
        <begin position="705"/>
        <end position="714"/>
    </location>
</feature>
<feature type="compositionally biased region" description="Pro residues" evidence="1">
    <location>
        <begin position="727"/>
        <end position="740"/>
    </location>
</feature>
<dbReference type="NCBIfam" id="TIGR01414">
    <property type="entry name" value="autotrans_barl"/>
    <property type="match status" value="1"/>
</dbReference>
<comment type="caution">
    <text evidence="3">The sequence shown here is derived from an EMBL/GenBank/DDBJ whole genome shotgun (WGS) entry which is preliminary data.</text>
</comment>
<feature type="compositionally biased region" description="Low complexity" evidence="1">
    <location>
        <begin position="689"/>
        <end position="704"/>
    </location>
</feature>
<organism evidence="3 4">
    <name type="scientific">Bartonella acomydis</name>
    <dbReference type="NCBI Taxonomy" id="686234"/>
    <lineage>
        <taxon>Bacteria</taxon>
        <taxon>Pseudomonadati</taxon>
        <taxon>Pseudomonadota</taxon>
        <taxon>Alphaproteobacteria</taxon>
        <taxon>Hyphomicrobiales</taxon>
        <taxon>Bartonellaceae</taxon>
        <taxon>Bartonella</taxon>
    </lineage>
</organism>
<evidence type="ECO:0000259" key="2">
    <source>
        <dbReference type="PROSITE" id="PS51208"/>
    </source>
</evidence>
<dbReference type="PANTHER" id="PTHR24216:SF65">
    <property type="entry name" value="PAXILLIN-LIKE PROTEIN 1"/>
    <property type="match status" value="1"/>
</dbReference>
<feature type="compositionally biased region" description="Low complexity" evidence="1">
    <location>
        <begin position="767"/>
        <end position="778"/>
    </location>
</feature>
<dbReference type="Gene3D" id="2.40.128.130">
    <property type="entry name" value="Autotransporter beta-domain"/>
    <property type="match status" value="1"/>
</dbReference>
<name>A0ABP9MVN8_9HYPH</name>
<feature type="compositionally biased region" description="Pro residues" evidence="1">
    <location>
        <begin position="779"/>
        <end position="792"/>
    </location>
</feature>
<dbReference type="Proteomes" id="UP001501525">
    <property type="component" value="Unassembled WGS sequence"/>
</dbReference>
<accession>A0ABP9MVN8</accession>
<protein>
    <recommendedName>
        <fullName evidence="2">Autotransporter domain-containing protein</fullName>
    </recommendedName>
</protein>
<sequence length="1137" mass="123928">MVNVSRDYKFLFITTAIVSFLPIVNINANPHNLGTSCEETESSYTCNDGKKHTIKDKTYHLKNSQDSSPNTMPRAAIFIEKAGTVVDASQITVYGDNSNKISAYGAVVQDGGALVLTDSNFKGVAGFSVQSAVVSMTDGVIEGIAHAIYASGKKTDVALVRVNIETKLNGLGDIGLISSFGAKIRMSGSSVTFNGSGAFSSQYGGQYTFDNTVIKGIGKQEAVIVDEGSINKLPEAFDVFQGGDIQLRNSSLQLSDMHGFWIKNSSGDVDDQGKLLWRGFDGSGTFKKTNIKIEESDISVQGERAHGLYFDGLHPDEWFDQFWIFTSDAENRLQERRVIRGKAFVQLSQTALKVPDGITIYSTGTDGYGAEAIVKLKEETNVSGDLLLKAENDSSLLVQAYHSTLTGGTRIKDTSRIDLHLMQSSKWYLTKSKKGLQESDFANSSLSTISLRDSTIVFDHYLSKGYQTLHIGRRSNTDKITLDEDEFVYSAEGNVQIKMSASPNDDGLFDPQKTDRILIYGNVFGSTLLKIEGFSKISEKEVGSKGNESISLVQVFGTAEEDSFKLSGNYVAIDGLPYQYHLRAYGPNSSRGVVQFENSLVEASGDFWDFRLEGVYISSPPNSSETLPVTPSSSEPSVPVKPILPDPEPTSPIPVPPSPSEPLEPVDTTSLDPELISPIPVPPSPSEPLEPVDTTSLDPELISPIPVPPSPSKPLEPVDPSSSDPEPTSPIPVPPSPSKPLEPVDPSSSDPEPASPIPVPPSPSKPLEPVDPSSSDPEPASPIPVPPSPSEPLEPVDPSFSDSVPVQSDIQQEFRIRAVVPQLPTYLLLPNALFQVGLMDLTVQNKKLENIRSAAGGLLKSDEISAFFVRGYGGSHHYTSNLSAFEYGYGAELDYTALEAGVLLKEIESLCSRTLLGVMGTYGSLSLFPQDVEYSKKSAFDKWSVAAYGNMQHNTGLYINGVFSYSLFRGDVFTLVRDKTATLKGKQFNTSLTGGTMLTLRHKSVVFDPQIQLLYQHLQFDHVHDVDNIDVDLGKFDQWIARFGGRLSKYLSSSEEGRVISFYSKLYLSYNFRERQFVSFKKDFQLGAFGSPLEVGLGFHARLSPKFALHGDITYQHRLTKAGFSGASFSAGLRHLF</sequence>
<dbReference type="SUPFAM" id="SSF51126">
    <property type="entry name" value="Pectin lyase-like"/>
    <property type="match status" value="1"/>
</dbReference>
<feature type="compositionally biased region" description="Low complexity" evidence="1">
    <location>
        <begin position="715"/>
        <end position="726"/>
    </location>
</feature>
<dbReference type="EMBL" id="BAABIY010000044">
    <property type="protein sequence ID" value="GAA5100860.1"/>
    <property type="molecule type" value="Genomic_DNA"/>
</dbReference>
<reference evidence="4" key="1">
    <citation type="journal article" date="2019" name="Int. J. Syst. Evol. Microbiol.">
        <title>The Global Catalogue of Microorganisms (GCM) 10K type strain sequencing project: providing services to taxonomists for standard genome sequencing and annotation.</title>
        <authorList>
            <consortium name="The Broad Institute Genomics Platform"/>
            <consortium name="The Broad Institute Genome Sequencing Center for Infectious Disease"/>
            <person name="Wu L."/>
            <person name="Ma J."/>
        </authorList>
    </citation>
    <scope>NUCLEOTIDE SEQUENCE [LARGE SCALE GENOMIC DNA]</scope>
    <source>
        <strain evidence="4">JCM 17706</strain>
    </source>
</reference>